<reference evidence="2 3" key="1">
    <citation type="submission" date="2015-06" db="EMBL/GenBank/DDBJ databases">
        <title>The Genome Sequence of Enterococcus hirae 88EA1.</title>
        <authorList>
            <consortium name="The Broad Institute Genomics Platform"/>
            <consortium name="The Broad Institute Genome Sequencing Center for Infectious Disease"/>
            <person name="Earl A.M."/>
            <person name="Van Tyne D."/>
            <person name="Lebreton F."/>
            <person name="Saavedra J.T."/>
            <person name="Gilmore M.S."/>
            <person name="Manson McGuire A."/>
            <person name="Clock S."/>
            <person name="Crupain M."/>
            <person name="Rangan U."/>
            <person name="Young S."/>
            <person name="Abouelleil A."/>
            <person name="Cao P."/>
            <person name="Chapman S.B."/>
            <person name="Griggs A."/>
            <person name="Priest M."/>
            <person name="Shea T."/>
            <person name="Wortman J."/>
            <person name="Nusbaum C."/>
            <person name="Birren B."/>
        </authorList>
    </citation>
    <scope>NUCLEOTIDE SEQUENCE [LARGE SCALE GENOMIC DNA]</scope>
    <source>
        <strain evidence="2 3">88EA1</strain>
    </source>
</reference>
<organism evidence="2 3">
    <name type="scientific">Enterococcus hirae</name>
    <dbReference type="NCBI Taxonomy" id="1354"/>
    <lineage>
        <taxon>Bacteria</taxon>
        <taxon>Bacillati</taxon>
        <taxon>Bacillota</taxon>
        <taxon>Bacilli</taxon>
        <taxon>Lactobacillales</taxon>
        <taxon>Enterococcaceae</taxon>
        <taxon>Enterococcus</taxon>
    </lineage>
</organism>
<dbReference type="InterPro" id="IPR010359">
    <property type="entry name" value="IrrE_HExxH"/>
</dbReference>
<dbReference type="EMBL" id="LESJ01000004">
    <property type="protein sequence ID" value="RBT69430.1"/>
    <property type="molecule type" value="Genomic_DNA"/>
</dbReference>
<comment type="caution">
    <text evidence="2">The sequence shown here is derived from an EMBL/GenBank/DDBJ whole genome shotgun (WGS) entry which is preliminary data.</text>
</comment>
<dbReference type="AlphaFoldDB" id="A0AB37IND0"/>
<dbReference type="Proteomes" id="UP000253498">
    <property type="component" value="Unassembled WGS sequence"/>
</dbReference>
<sequence length="173" mass="20546">MNSYETLLSKVVQELPVLEVELLRDVGEEAIYENNYIYLDKNLSTIHKRIHLSEEFSHYKTSVGAIIDYTNPQNRKQEIQARRDSIERLVSLDDLLECYKCGCRSKYECAEFLEVTEPFFADTLRHYFAKYGSFYIHKDHLYVFDLNSLVIFPTNDNDYYKAENKGNNNYFFE</sequence>
<accession>A0AB37IND0</accession>
<protein>
    <recommendedName>
        <fullName evidence="1">IrrE N-terminal-like domain-containing protein</fullName>
    </recommendedName>
</protein>
<evidence type="ECO:0000259" key="1">
    <source>
        <dbReference type="Pfam" id="PF06114"/>
    </source>
</evidence>
<evidence type="ECO:0000313" key="2">
    <source>
        <dbReference type="EMBL" id="RBT69430.1"/>
    </source>
</evidence>
<gene>
    <name evidence="2" type="ORF">EB03_01100</name>
</gene>
<proteinExistence type="predicted"/>
<feature type="domain" description="IrrE N-terminal-like" evidence="1">
    <location>
        <begin position="33"/>
        <end position="122"/>
    </location>
</feature>
<name>A0AB37IND0_ENTHR</name>
<dbReference type="Pfam" id="PF06114">
    <property type="entry name" value="Peptidase_M78"/>
    <property type="match status" value="1"/>
</dbReference>
<evidence type="ECO:0000313" key="3">
    <source>
        <dbReference type="Proteomes" id="UP000253498"/>
    </source>
</evidence>
<dbReference type="RefSeq" id="WP_096710197.1">
    <property type="nucleotide sequence ID" value="NZ_JBFCRC010000014.1"/>
</dbReference>